<name>A0A0C9X2S7_9AGAR</name>
<keyword evidence="3" id="KW-0158">Chromosome</keyword>
<feature type="region of interest" description="Disordered" evidence="8">
    <location>
        <begin position="939"/>
        <end position="1052"/>
    </location>
</feature>
<keyword evidence="6" id="KW-0226">DNA condensation</keyword>
<dbReference type="GO" id="GO:0007076">
    <property type="term" value="P:mitotic chromosome condensation"/>
    <property type="evidence" value="ECO:0007669"/>
    <property type="project" value="InterPro"/>
</dbReference>
<dbReference type="HOGENOM" id="CLU_004446_1_0_1"/>
<dbReference type="InterPro" id="IPR011989">
    <property type="entry name" value="ARM-like"/>
</dbReference>
<evidence type="ECO:0000256" key="8">
    <source>
        <dbReference type="SAM" id="MobiDB-lite"/>
    </source>
</evidence>
<evidence type="ECO:0000256" key="2">
    <source>
        <dbReference type="ARBA" id="ARBA00006533"/>
    </source>
</evidence>
<dbReference type="OrthoDB" id="27187at2759"/>
<feature type="domain" description="Nuclear condensin complex subunit 3 C-terminal" evidence="9">
    <location>
        <begin position="589"/>
        <end position="865"/>
    </location>
</feature>
<dbReference type="PANTHER" id="PTHR14418:SF5">
    <property type="entry name" value="CONDENSIN COMPLEX SUBUNIT 3"/>
    <property type="match status" value="1"/>
</dbReference>
<evidence type="ECO:0000256" key="3">
    <source>
        <dbReference type="ARBA" id="ARBA00022454"/>
    </source>
</evidence>
<protein>
    <recommendedName>
        <fullName evidence="9">Nuclear condensin complex subunit 3 C-terminal domain-containing protein</fullName>
    </recommendedName>
</protein>
<comment type="subcellular location">
    <subcellularLocation>
        <location evidence="1">Chromosome</location>
    </subcellularLocation>
</comment>
<dbReference type="GO" id="GO:0000793">
    <property type="term" value="C:condensed chromosome"/>
    <property type="evidence" value="ECO:0007669"/>
    <property type="project" value="TreeGrafter"/>
</dbReference>
<feature type="compositionally biased region" description="Basic residues" evidence="8">
    <location>
        <begin position="1017"/>
        <end position="1027"/>
    </location>
</feature>
<keyword evidence="11" id="KW-1185">Reference proteome</keyword>
<dbReference type="GO" id="GO:0000796">
    <property type="term" value="C:condensin complex"/>
    <property type="evidence" value="ECO:0007669"/>
    <property type="project" value="InterPro"/>
</dbReference>
<comment type="similarity">
    <text evidence="2">Belongs to the CND3 (condensin subunit 3) family.</text>
</comment>
<accession>A0A0C9X2S7</accession>
<keyword evidence="7" id="KW-0131">Cell cycle</keyword>
<dbReference type="PANTHER" id="PTHR14418">
    <property type="entry name" value="CONDENSIN COMPLEX SUBUNIT 3-RELATED"/>
    <property type="match status" value="1"/>
</dbReference>
<sequence length="1052" mass="117300">MVKSTRVLDDLQETIAALFDQAQSSIANHKKNCVTLYKLHVKAAAITKPSKAGVKPIGERAFGDVFIDMISRVLPLKKGPATADRIVKYVGAYVQFINEKVALGKSNAASSSSAQAPDSADEEDNFTTRFVARLLQWLLQGFVAKNKNIRYRCIHFVAEMISHIGEVDEDMYSMLRDNLMDRLFDKEPLIRSHAVAALSKLVGTEDPDEIEEGEKSILEILLDVVSSDAAAEVRRTALLNVPLSSATLDAVLSRTRDVDPLTRKIVYTGVLQTRLSHPRQLTIAQREQVVKDGLGDREPGVRVAAGKLVASWFDIVLTETDKAEEATWEGDDGGVMKGLIRFLALFDVVGPGETIAVDAMTSIFVTRPDLPTVFTFPDAYWKNLTPESVVLARVFVEHCISVKNDTLLEAAALPVVTAFAFHMQESYNLLLEALEDLESANLTRGGSSEADEDEELEEELAKREVILGELLRVVLKLDYGDEIGRRKVFTVVKDMLGHPKLPPGLIQNCFDVLKEIMPSERDLIRIVVEIIVDLREGDDDGEDDDNQVDHDDPDTTLSTIRKERSLLRTKGREEMSTEERIDADAKDIRCLLLCIAMLERVDGSFEDNSTLEGILADLIIPSVKRKELAMREKALISLGLCCLIAKNMALSSFQLFVSQAQNASTELKLQVIRVIFDLLFMYDQDFFGHSEDIAKRIIDFLLQTLEAEESPAVQVVLCTGFCKLLLAGIITDPNVLTCLALMYVSPTTVDNQELRQCLSYFFPVYAYASSANQSYIQSIFIPAFDFVSRTYEEIEEGQEMISPYQFGLLLIDWTNPQRTAEIAAKTDSQEVHVDFAIVILLALYDDERSVDDHKVLCQLLGQLQINPGLDQRSIHKLDILISHHEQQTPFENAAVGKLFGRFKDRFSKLFANELKDIDPTQYLDQEICDIYQQIGVEVPDAGSRQQKPSPARTATEEEEPGDDEPTDESQTNSPVLPPTKSAHNTTQHMSPDPAGEDSEPDFSDTAAETTSPPLLTPKKRRGAKRVHTPGSGKLKSPLNRKRTRVQSPRFVH</sequence>
<dbReference type="InterPro" id="IPR025977">
    <property type="entry name" value="Cnd3_C"/>
</dbReference>
<dbReference type="InterPro" id="IPR027165">
    <property type="entry name" value="CND3"/>
</dbReference>
<keyword evidence="5" id="KW-0498">Mitosis</keyword>
<evidence type="ECO:0000256" key="7">
    <source>
        <dbReference type="ARBA" id="ARBA00023306"/>
    </source>
</evidence>
<dbReference type="Pfam" id="PF12719">
    <property type="entry name" value="Cnd3"/>
    <property type="match status" value="1"/>
</dbReference>
<gene>
    <name evidence="10" type="ORF">K443DRAFT_674418</name>
</gene>
<feature type="compositionally biased region" description="Acidic residues" evidence="8">
    <location>
        <begin position="956"/>
        <end position="967"/>
    </location>
</feature>
<keyword evidence="4" id="KW-0132">Cell division</keyword>
<dbReference type="AlphaFoldDB" id="A0A0C9X2S7"/>
<dbReference type="EMBL" id="KN838553">
    <property type="protein sequence ID" value="KIK06440.1"/>
    <property type="molecule type" value="Genomic_DNA"/>
</dbReference>
<evidence type="ECO:0000256" key="1">
    <source>
        <dbReference type="ARBA" id="ARBA00004286"/>
    </source>
</evidence>
<reference evidence="10 11" key="1">
    <citation type="submission" date="2014-04" db="EMBL/GenBank/DDBJ databases">
        <authorList>
            <consortium name="DOE Joint Genome Institute"/>
            <person name="Kuo A."/>
            <person name="Kohler A."/>
            <person name="Nagy L.G."/>
            <person name="Floudas D."/>
            <person name="Copeland A."/>
            <person name="Barry K.W."/>
            <person name="Cichocki N."/>
            <person name="Veneault-Fourrey C."/>
            <person name="LaButti K."/>
            <person name="Lindquist E.A."/>
            <person name="Lipzen A."/>
            <person name="Lundell T."/>
            <person name="Morin E."/>
            <person name="Murat C."/>
            <person name="Sun H."/>
            <person name="Tunlid A."/>
            <person name="Henrissat B."/>
            <person name="Grigoriev I.V."/>
            <person name="Hibbett D.S."/>
            <person name="Martin F."/>
            <person name="Nordberg H.P."/>
            <person name="Cantor M.N."/>
            <person name="Hua S.X."/>
        </authorList>
    </citation>
    <scope>NUCLEOTIDE SEQUENCE [LARGE SCALE GENOMIC DNA]</scope>
    <source>
        <strain evidence="10 11">LaAM-08-1</strain>
    </source>
</reference>
<evidence type="ECO:0000256" key="4">
    <source>
        <dbReference type="ARBA" id="ARBA00022618"/>
    </source>
</evidence>
<evidence type="ECO:0000313" key="11">
    <source>
        <dbReference type="Proteomes" id="UP000054477"/>
    </source>
</evidence>
<dbReference type="SUPFAM" id="SSF48371">
    <property type="entry name" value="ARM repeat"/>
    <property type="match status" value="1"/>
</dbReference>
<evidence type="ECO:0000256" key="6">
    <source>
        <dbReference type="ARBA" id="ARBA00023067"/>
    </source>
</evidence>
<evidence type="ECO:0000256" key="5">
    <source>
        <dbReference type="ARBA" id="ARBA00022776"/>
    </source>
</evidence>
<organism evidence="10 11">
    <name type="scientific">Laccaria amethystina LaAM-08-1</name>
    <dbReference type="NCBI Taxonomy" id="1095629"/>
    <lineage>
        <taxon>Eukaryota</taxon>
        <taxon>Fungi</taxon>
        <taxon>Dikarya</taxon>
        <taxon>Basidiomycota</taxon>
        <taxon>Agaricomycotina</taxon>
        <taxon>Agaricomycetes</taxon>
        <taxon>Agaricomycetidae</taxon>
        <taxon>Agaricales</taxon>
        <taxon>Agaricineae</taxon>
        <taxon>Hydnangiaceae</taxon>
        <taxon>Laccaria</taxon>
    </lineage>
</organism>
<dbReference type="Gene3D" id="1.25.10.10">
    <property type="entry name" value="Leucine-rich Repeat Variant"/>
    <property type="match status" value="1"/>
</dbReference>
<proteinExistence type="inferred from homology"/>
<dbReference type="GO" id="GO:0051301">
    <property type="term" value="P:cell division"/>
    <property type="evidence" value="ECO:0007669"/>
    <property type="project" value="UniProtKB-KW"/>
</dbReference>
<dbReference type="Proteomes" id="UP000054477">
    <property type="component" value="Unassembled WGS sequence"/>
</dbReference>
<dbReference type="InterPro" id="IPR016024">
    <property type="entry name" value="ARM-type_fold"/>
</dbReference>
<evidence type="ECO:0000313" key="10">
    <source>
        <dbReference type="EMBL" id="KIK06440.1"/>
    </source>
</evidence>
<evidence type="ECO:0000259" key="9">
    <source>
        <dbReference type="Pfam" id="PF12719"/>
    </source>
</evidence>
<reference evidence="11" key="2">
    <citation type="submission" date="2015-01" db="EMBL/GenBank/DDBJ databases">
        <title>Evolutionary Origins and Diversification of the Mycorrhizal Mutualists.</title>
        <authorList>
            <consortium name="DOE Joint Genome Institute"/>
            <consortium name="Mycorrhizal Genomics Consortium"/>
            <person name="Kohler A."/>
            <person name="Kuo A."/>
            <person name="Nagy L.G."/>
            <person name="Floudas D."/>
            <person name="Copeland A."/>
            <person name="Barry K.W."/>
            <person name="Cichocki N."/>
            <person name="Veneault-Fourrey C."/>
            <person name="LaButti K."/>
            <person name="Lindquist E.A."/>
            <person name="Lipzen A."/>
            <person name="Lundell T."/>
            <person name="Morin E."/>
            <person name="Murat C."/>
            <person name="Riley R."/>
            <person name="Ohm R."/>
            <person name="Sun H."/>
            <person name="Tunlid A."/>
            <person name="Henrissat B."/>
            <person name="Grigoriev I.V."/>
            <person name="Hibbett D.S."/>
            <person name="Martin F."/>
        </authorList>
    </citation>
    <scope>NUCLEOTIDE SEQUENCE [LARGE SCALE GENOMIC DNA]</scope>
    <source>
        <strain evidence="11">LaAM-08-1</strain>
    </source>
</reference>
<dbReference type="STRING" id="1095629.A0A0C9X2S7"/>